<evidence type="ECO:0000256" key="1">
    <source>
        <dbReference type="ARBA" id="ARBA00004442"/>
    </source>
</evidence>
<comment type="subcellular location">
    <subcellularLocation>
        <location evidence="1">Cell outer membrane</location>
    </subcellularLocation>
</comment>
<gene>
    <name evidence="9" type="ORF">Mucpa_1068</name>
</gene>
<evidence type="ECO:0000259" key="7">
    <source>
        <dbReference type="Pfam" id="PF07980"/>
    </source>
</evidence>
<evidence type="ECO:0000256" key="5">
    <source>
        <dbReference type="ARBA" id="ARBA00023237"/>
    </source>
</evidence>
<dbReference type="Pfam" id="PF14322">
    <property type="entry name" value="SusD-like_3"/>
    <property type="match status" value="1"/>
</dbReference>
<sequence>MNKIKILVFSLLLLSMGACRKYVEIPPSQVRALKSTNDYQLLLNAGSTIEPGYYYPLFAADDFGVDDAGWYGKFTISAAINTYTWADKIYGSTEEDTDWASFYKQIFTFNTVVTGVMGSADGTDDQKKAIQAAALVHRAYAYFTLVNIYGKQYDSATSTTDPGVPLLLEPNLYADLTRASVQKVYDQVKADLLAALPYLPDSPTYNVNPSKMAVYALLARVCLNTREFTQAESYANQALTIKSTLLDLNNYVTTTTTLPLKLANPEVMFFKRTIQNPTNIPLQPTAVGLYDPKDLRYVIFTQDGSKITGSSFTIGRGLYTQRLITDGVYIGPGVPEMMLIKAECEARAGNTANALLAVNTLRKKRFKPAEYTDLTAADPNAALHVVIDERQREFMGRGYRWFDQRRLTKDNGFIGTVTHLFKGVTYTLAPGDNHYVFPIADKYIAQNPEITQNPR</sequence>
<dbReference type="PROSITE" id="PS51257">
    <property type="entry name" value="PROKAR_LIPOPROTEIN"/>
    <property type="match status" value="1"/>
</dbReference>
<evidence type="ECO:0000256" key="6">
    <source>
        <dbReference type="SAM" id="SignalP"/>
    </source>
</evidence>
<evidence type="ECO:0000313" key="9">
    <source>
        <dbReference type="EMBL" id="EHQ25240.1"/>
    </source>
</evidence>
<name>H1YEY7_9SPHI</name>
<dbReference type="HOGENOM" id="CLU_015553_3_0_10"/>
<dbReference type="SUPFAM" id="SSF48452">
    <property type="entry name" value="TPR-like"/>
    <property type="match status" value="1"/>
</dbReference>
<dbReference type="STRING" id="714943.Mucpa_1068"/>
<dbReference type="InterPro" id="IPR033985">
    <property type="entry name" value="SusD-like_N"/>
</dbReference>
<dbReference type="Pfam" id="PF07980">
    <property type="entry name" value="SusD_RagB"/>
    <property type="match status" value="1"/>
</dbReference>
<protein>
    <submittedName>
        <fullName evidence="9">RagB/SusD domain-containing protein</fullName>
    </submittedName>
</protein>
<proteinExistence type="inferred from homology"/>
<feature type="domain" description="SusD-like N-terminal" evidence="8">
    <location>
        <begin position="78"/>
        <end position="223"/>
    </location>
</feature>
<comment type="similarity">
    <text evidence="2">Belongs to the SusD family.</text>
</comment>
<accession>H1YEY7</accession>
<evidence type="ECO:0000313" key="10">
    <source>
        <dbReference type="Proteomes" id="UP000002774"/>
    </source>
</evidence>
<evidence type="ECO:0000256" key="2">
    <source>
        <dbReference type="ARBA" id="ARBA00006275"/>
    </source>
</evidence>
<keyword evidence="5" id="KW-0998">Cell outer membrane</keyword>
<dbReference type="InterPro" id="IPR011990">
    <property type="entry name" value="TPR-like_helical_dom_sf"/>
</dbReference>
<evidence type="ECO:0000256" key="4">
    <source>
        <dbReference type="ARBA" id="ARBA00023136"/>
    </source>
</evidence>
<dbReference type="EMBL" id="CM001403">
    <property type="protein sequence ID" value="EHQ25240.1"/>
    <property type="molecule type" value="Genomic_DNA"/>
</dbReference>
<evidence type="ECO:0000256" key="3">
    <source>
        <dbReference type="ARBA" id="ARBA00022729"/>
    </source>
</evidence>
<dbReference type="eggNOG" id="COG1834">
    <property type="taxonomic scope" value="Bacteria"/>
</dbReference>
<reference evidence="9" key="1">
    <citation type="submission" date="2011-09" db="EMBL/GenBank/DDBJ databases">
        <title>The permanent draft genome of Mucilaginibacter paludis DSM 18603.</title>
        <authorList>
            <consortium name="US DOE Joint Genome Institute (JGI-PGF)"/>
            <person name="Lucas S."/>
            <person name="Han J."/>
            <person name="Lapidus A."/>
            <person name="Bruce D."/>
            <person name="Goodwin L."/>
            <person name="Pitluck S."/>
            <person name="Peters L."/>
            <person name="Kyrpides N."/>
            <person name="Mavromatis K."/>
            <person name="Ivanova N."/>
            <person name="Mikhailova N."/>
            <person name="Held B."/>
            <person name="Detter J.C."/>
            <person name="Tapia R."/>
            <person name="Han C."/>
            <person name="Land M."/>
            <person name="Hauser L."/>
            <person name="Markowitz V."/>
            <person name="Cheng J.-F."/>
            <person name="Hugenholtz P."/>
            <person name="Woyke T."/>
            <person name="Wu D."/>
            <person name="Tindall B."/>
            <person name="Brambilla E."/>
            <person name="Klenk H.-P."/>
            <person name="Eisen J.A."/>
        </authorList>
    </citation>
    <scope>NUCLEOTIDE SEQUENCE [LARGE SCALE GENOMIC DNA]</scope>
    <source>
        <strain evidence="9">DSM 18603</strain>
    </source>
</reference>
<dbReference type="RefSeq" id="WP_008504922.1">
    <property type="nucleotide sequence ID" value="NZ_CM001403.1"/>
</dbReference>
<keyword evidence="3 6" id="KW-0732">Signal</keyword>
<dbReference type="AlphaFoldDB" id="H1YEY7"/>
<keyword evidence="10" id="KW-1185">Reference proteome</keyword>
<dbReference type="Proteomes" id="UP000002774">
    <property type="component" value="Chromosome"/>
</dbReference>
<dbReference type="GO" id="GO:0009279">
    <property type="term" value="C:cell outer membrane"/>
    <property type="evidence" value="ECO:0007669"/>
    <property type="project" value="UniProtKB-SubCell"/>
</dbReference>
<organism evidence="9 10">
    <name type="scientific">Mucilaginibacter paludis DSM 18603</name>
    <dbReference type="NCBI Taxonomy" id="714943"/>
    <lineage>
        <taxon>Bacteria</taxon>
        <taxon>Pseudomonadati</taxon>
        <taxon>Bacteroidota</taxon>
        <taxon>Sphingobacteriia</taxon>
        <taxon>Sphingobacteriales</taxon>
        <taxon>Sphingobacteriaceae</taxon>
        <taxon>Mucilaginibacter</taxon>
    </lineage>
</organism>
<dbReference type="Gene3D" id="1.25.40.390">
    <property type="match status" value="1"/>
</dbReference>
<dbReference type="InterPro" id="IPR012944">
    <property type="entry name" value="SusD_RagB_dom"/>
</dbReference>
<feature type="signal peptide" evidence="6">
    <location>
        <begin position="1"/>
        <end position="20"/>
    </location>
</feature>
<feature type="chain" id="PRO_5003559042" evidence="6">
    <location>
        <begin position="21"/>
        <end position="455"/>
    </location>
</feature>
<keyword evidence="4" id="KW-0472">Membrane</keyword>
<feature type="domain" description="RagB/SusD" evidence="7">
    <location>
        <begin position="336"/>
        <end position="454"/>
    </location>
</feature>
<evidence type="ECO:0000259" key="8">
    <source>
        <dbReference type="Pfam" id="PF14322"/>
    </source>
</evidence>